<dbReference type="SUPFAM" id="SSF50978">
    <property type="entry name" value="WD40 repeat-like"/>
    <property type="match status" value="1"/>
</dbReference>
<feature type="repeat" description="WD" evidence="5">
    <location>
        <begin position="1609"/>
        <end position="1640"/>
    </location>
</feature>
<dbReference type="PROSITE" id="PS00678">
    <property type="entry name" value="WD_REPEATS_1"/>
    <property type="match status" value="8"/>
</dbReference>
<dbReference type="EC" id="2.7.11.1" evidence="10"/>
<dbReference type="SUPFAM" id="SSF56112">
    <property type="entry name" value="Protein kinase-like (PK-like)"/>
    <property type="match status" value="1"/>
</dbReference>
<keyword evidence="11" id="KW-1185">Reference proteome</keyword>
<keyword evidence="4 6" id="KW-0067">ATP-binding</keyword>
<reference evidence="10 11" key="1">
    <citation type="submission" date="2019-08" db="EMBL/GenBank/DDBJ databases">
        <title>Deep-cultivation of Planctomycetes and their phenomic and genomic characterization uncovers novel biology.</title>
        <authorList>
            <person name="Wiegand S."/>
            <person name="Jogler M."/>
            <person name="Boedeker C."/>
            <person name="Pinto D."/>
            <person name="Vollmers J."/>
            <person name="Rivas-Marin E."/>
            <person name="Kohn T."/>
            <person name="Peeters S.H."/>
            <person name="Heuer A."/>
            <person name="Rast P."/>
            <person name="Oberbeckmann S."/>
            <person name="Bunk B."/>
            <person name="Jeske O."/>
            <person name="Meyerdierks A."/>
            <person name="Storesund J.E."/>
            <person name="Kallscheuer N."/>
            <person name="Luecker S."/>
            <person name="Lage O.M."/>
            <person name="Pohl T."/>
            <person name="Merkel B.J."/>
            <person name="Hornburger P."/>
            <person name="Mueller R.-W."/>
            <person name="Bruemmer F."/>
            <person name="Labrenz M."/>
            <person name="Spormann A.M."/>
            <person name="Op den Camp H."/>
            <person name="Overmann J."/>
            <person name="Amann R."/>
            <person name="Jetten M.S.M."/>
            <person name="Mascher T."/>
            <person name="Medema M.H."/>
            <person name="Devos D.P."/>
            <person name="Kaster A.-K."/>
            <person name="Ovreas L."/>
            <person name="Rohde M."/>
            <person name="Galperin M.Y."/>
            <person name="Jogler C."/>
        </authorList>
    </citation>
    <scope>NUCLEOTIDE SEQUENCE [LARGE SCALE GENOMIC DNA]</scope>
    <source>
        <strain evidence="10 11">Pr1d</strain>
    </source>
</reference>
<dbReference type="Pfam" id="PF00069">
    <property type="entry name" value="Pkinase"/>
    <property type="match status" value="1"/>
</dbReference>
<keyword evidence="10" id="KW-0418">Kinase</keyword>
<feature type="repeat" description="WD" evidence="5">
    <location>
        <begin position="1145"/>
        <end position="1177"/>
    </location>
</feature>
<dbReference type="SMART" id="SM00220">
    <property type="entry name" value="S_TKc"/>
    <property type="match status" value="1"/>
</dbReference>
<feature type="repeat" description="WD" evidence="5">
    <location>
        <begin position="1178"/>
        <end position="1210"/>
    </location>
</feature>
<sequence length="1647" mass="178580">MRTCPACQTVADEKAIAAQRCSKCGAALHRVPKRTISDIAHQGTVSPQPPLDLDTIGELGSIDIPLVGDTNDTPDTIRTVDLSSLPSDESSGDSSDEPPVREKPKTVPLSPEQTIEFSSSVDPPSGKKPKTVPIGPEQTIEFLPGVSDPSAAESLATAQWQGSMASSVDNERFTIKQKDTTKDSDVKRSSVVVKSRQFREKSDSERPVFSETDAPDYELLDQIGEGGMGVVYSAKQSAIARTVAVKMLKKKDADDASQREKFISEAVVTGELDHPNIVPIYDLGSNDSGALFYSMKRVKGTPWDDVLKKRSLDENLSILLRAADAVAFAHANGVIHRDLKPENIMLGDYGEVLVMDWGLARISPNFPNASSVSQSDVMGGTPAYMSPEMATGPIELVTPASDVYLLGAMLYEIVTGKTPHTGKTVMACLMAAAKNQIPVIDHPNELSDIALKAMATKPADRYQSVQEFQAAIRQYQSHSESILLTDSAEKNLRSAKEAGDYELFSRALYGFEEALSLWNENKRAKGLLSSSRMEYASTALGRGDYELGVTLLDPENAEHRPLLEQLQAGLKERASRGRRLALLKKMVAALLLAVVGIVSVAYVFVRAERDEAVVQRVRAEDAEGVAQENYREAESARQVAETQRQIAVKERTRAEEQRQIAVTQRNRAETEEAKALEAKQAEEYEAYVARIGLANAKIEENAFDRAQTLLDECNPALTNWEWGRLSYLCNLSNETWQLGGPVEAVAYSPSGKNFASGDLNGKVTLWDASSGEELHTLDAGQYVHGVAFDPTGERLAVGSSDNKIRIYRVSDGQLLSTLEGHTDAVLSVQFSEDGGQLLSAGYDNTARLWDVTSGEVLQTLQGHNWWVWSAQFSPDGRRIVTASQDGKAIVWEQADEEGPYVESTQFTQHRGPVYAARFSPDGSQIATAGYDRRVLLWNPEKVHPPDIARRLDSLPDLPSPFVELGIHEGPVRGLSFAPDGETLASGGQDNVVRIWQLASGTQVAQLRGHASHVRDCVFSPDGESLLSAGRDAQVKLWQPQRYAEMVVLEEGPRGEADAVLAASFSRDGEEVVTAGRDRTSTLWSVADRKPLQHFAEGHEFLASIAQFFDDGSRLATGAGDSTVRIWDVATGTELQVLEGTGYTAALAVSPDGRWIASGGAENELQIWDANTGQPIISLAGHEAPVTSLSFSSDSNMLASGDDRGRILLWQRDPQSGNWSITHQLSGHSRSIVDVAFAQGDRLLVSASGDNTCGIWDVATGTELRDRVLKHPEWINAMDVSDDGTQVLTSCDDGRVRLWSVDDAELLSTFSPAGEDVVYTAVDLSPDGSTALVTCAATGKVYLWDLTSQEEIGPESSWLDLGKGVWAASFAPSGESLITIGGNDARLWDVDSRKQLVSFSPHGAVADADVSPDGQWIVTGSWDQSAKIWDVQSGKAIRKLEGVHEGYVNSVQFSPDGKQVLTASDDSKAQLWDAATGKPLDPALVGHEDRVRQARFSSDGSRIVTASNDKTSRVWDTDSAQEQLVLRGHEWAVLCGEFSQDGTRIITGSEDNVAIVWDATTGEQILKLPGHTDSVTAVAFSPDGTRALTGSQDNTVKLWDAQTGKEILTLEGHREAVTSVSFSPDGQTVLSSGRDGQTILWPATHWDN</sequence>
<feature type="region of interest" description="Disordered" evidence="8">
    <location>
        <begin position="65"/>
        <end position="133"/>
    </location>
</feature>
<dbReference type="Proteomes" id="UP000323917">
    <property type="component" value="Chromosome"/>
</dbReference>
<dbReference type="KEGG" id="bgok:Pr1d_41250"/>
<feature type="region of interest" description="Disordered" evidence="8">
    <location>
        <begin position="162"/>
        <end position="187"/>
    </location>
</feature>
<dbReference type="InterPro" id="IPR017441">
    <property type="entry name" value="Protein_kinase_ATP_BS"/>
</dbReference>
<dbReference type="Pfam" id="PF00400">
    <property type="entry name" value="WD40"/>
    <property type="match status" value="19"/>
</dbReference>
<keyword evidence="1 5" id="KW-0853">WD repeat</keyword>
<evidence type="ECO:0000256" key="1">
    <source>
        <dbReference type="ARBA" id="ARBA00022574"/>
    </source>
</evidence>
<gene>
    <name evidence="10" type="primary">pknD_4</name>
    <name evidence="10" type="ORF">Pr1d_41250</name>
</gene>
<dbReference type="SUPFAM" id="SSF69322">
    <property type="entry name" value="Tricorn protease domain 2"/>
    <property type="match status" value="1"/>
</dbReference>
<dbReference type="InterPro" id="IPR001680">
    <property type="entry name" value="WD40_rpt"/>
</dbReference>
<protein>
    <submittedName>
        <fullName evidence="10">Serine/threonine-protein kinase PknD</fullName>
        <ecNumber evidence="10">2.7.11.1</ecNumber>
    </submittedName>
</protein>
<keyword evidence="3 6" id="KW-0547">Nucleotide-binding</keyword>
<feature type="repeat" description="WD" evidence="5">
    <location>
        <begin position="783"/>
        <end position="817"/>
    </location>
</feature>
<dbReference type="InterPro" id="IPR000719">
    <property type="entry name" value="Prot_kinase_dom"/>
</dbReference>
<evidence type="ECO:0000313" key="10">
    <source>
        <dbReference type="EMBL" id="QEG36789.1"/>
    </source>
</evidence>
<organism evidence="10 11">
    <name type="scientific">Bythopirellula goksoeyrii</name>
    <dbReference type="NCBI Taxonomy" id="1400387"/>
    <lineage>
        <taxon>Bacteria</taxon>
        <taxon>Pseudomonadati</taxon>
        <taxon>Planctomycetota</taxon>
        <taxon>Planctomycetia</taxon>
        <taxon>Pirellulales</taxon>
        <taxon>Lacipirellulaceae</taxon>
        <taxon>Bythopirellula</taxon>
    </lineage>
</organism>
<feature type="repeat" description="WD" evidence="5">
    <location>
        <begin position="818"/>
        <end position="859"/>
    </location>
</feature>
<feature type="repeat" description="WD" evidence="5">
    <location>
        <begin position="1567"/>
        <end position="1608"/>
    </location>
</feature>
<evidence type="ECO:0000256" key="8">
    <source>
        <dbReference type="SAM" id="MobiDB-lite"/>
    </source>
</evidence>
<dbReference type="GO" id="GO:0005524">
    <property type="term" value="F:ATP binding"/>
    <property type="evidence" value="ECO:0007669"/>
    <property type="project" value="UniProtKB-UniRule"/>
</dbReference>
<evidence type="ECO:0000256" key="5">
    <source>
        <dbReference type="PROSITE-ProRule" id="PRU00221"/>
    </source>
</evidence>
<feature type="repeat" description="WD" evidence="5">
    <location>
        <begin position="1052"/>
        <end position="1093"/>
    </location>
</feature>
<feature type="repeat" description="WD" evidence="5">
    <location>
        <begin position="1483"/>
        <end position="1524"/>
    </location>
</feature>
<dbReference type="PROSITE" id="PS00107">
    <property type="entry name" value="PROTEIN_KINASE_ATP"/>
    <property type="match status" value="1"/>
</dbReference>
<evidence type="ECO:0000256" key="4">
    <source>
        <dbReference type="ARBA" id="ARBA00022840"/>
    </source>
</evidence>
<dbReference type="CDD" id="cd00200">
    <property type="entry name" value="WD40"/>
    <property type="match status" value="3"/>
</dbReference>
<dbReference type="SMART" id="SM00320">
    <property type="entry name" value="WD40"/>
    <property type="match status" value="21"/>
</dbReference>
<evidence type="ECO:0000256" key="6">
    <source>
        <dbReference type="PROSITE-ProRule" id="PRU10141"/>
    </source>
</evidence>
<feature type="repeat" description="WD" evidence="5">
    <location>
        <begin position="860"/>
        <end position="892"/>
    </location>
</feature>
<feature type="compositionally biased region" description="Polar residues" evidence="8">
    <location>
        <begin position="111"/>
        <end position="122"/>
    </location>
</feature>
<dbReference type="CDD" id="cd14014">
    <property type="entry name" value="STKc_PknB_like"/>
    <property type="match status" value="1"/>
</dbReference>
<keyword evidence="7" id="KW-0175">Coiled coil</keyword>
<dbReference type="InterPro" id="IPR036322">
    <property type="entry name" value="WD40_repeat_dom_sf"/>
</dbReference>
<dbReference type="PANTHER" id="PTHR19879">
    <property type="entry name" value="TRANSCRIPTION INITIATION FACTOR TFIID"/>
    <property type="match status" value="1"/>
</dbReference>
<feature type="repeat" description="WD" evidence="5">
    <location>
        <begin position="1525"/>
        <end position="1566"/>
    </location>
</feature>
<feature type="repeat" description="WD" evidence="5">
    <location>
        <begin position="1224"/>
        <end position="1265"/>
    </location>
</feature>
<dbReference type="OrthoDB" id="9765809at2"/>
<accession>A0A5B9QFW1</accession>
<dbReference type="InterPro" id="IPR011047">
    <property type="entry name" value="Quinoprotein_ADH-like_sf"/>
</dbReference>
<dbReference type="EMBL" id="CP042913">
    <property type="protein sequence ID" value="QEG36789.1"/>
    <property type="molecule type" value="Genomic_DNA"/>
</dbReference>
<evidence type="ECO:0000256" key="3">
    <source>
        <dbReference type="ARBA" id="ARBA00022741"/>
    </source>
</evidence>
<dbReference type="PROSITE" id="PS50011">
    <property type="entry name" value="PROTEIN_KINASE_DOM"/>
    <property type="match status" value="1"/>
</dbReference>
<dbReference type="Gene3D" id="2.130.10.10">
    <property type="entry name" value="YVTN repeat-like/Quinoprotein amine dehydrogenase"/>
    <property type="match status" value="8"/>
</dbReference>
<keyword evidence="2" id="KW-0677">Repeat</keyword>
<feature type="binding site" evidence="6">
    <location>
        <position position="246"/>
    </location>
    <ligand>
        <name>ATP</name>
        <dbReference type="ChEBI" id="CHEBI:30616"/>
    </ligand>
</feature>
<name>A0A5B9QFW1_9BACT</name>
<dbReference type="RefSeq" id="WP_148075100.1">
    <property type="nucleotide sequence ID" value="NZ_CP042913.1"/>
</dbReference>
<dbReference type="PANTHER" id="PTHR19879:SF9">
    <property type="entry name" value="TRANSCRIPTION INITIATION FACTOR TFIID SUBUNIT 5"/>
    <property type="match status" value="1"/>
</dbReference>
<dbReference type="SUPFAM" id="SSF50998">
    <property type="entry name" value="Quinoprotein alcohol dehydrogenase-like"/>
    <property type="match status" value="1"/>
</dbReference>
<evidence type="ECO:0000256" key="7">
    <source>
        <dbReference type="SAM" id="Coils"/>
    </source>
</evidence>
<feature type="repeat" description="WD" evidence="5">
    <location>
        <begin position="1267"/>
        <end position="1308"/>
    </location>
</feature>
<dbReference type="PROSITE" id="PS50294">
    <property type="entry name" value="WD_REPEATS_REGION"/>
    <property type="match status" value="15"/>
</dbReference>
<feature type="repeat" description="WD" evidence="5">
    <location>
        <begin position="742"/>
        <end position="776"/>
    </location>
</feature>
<dbReference type="InterPro" id="IPR011009">
    <property type="entry name" value="Kinase-like_dom_sf"/>
</dbReference>
<dbReference type="Gene3D" id="1.10.510.10">
    <property type="entry name" value="Transferase(Phosphotransferase) domain 1"/>
    <property type="match status" value="1"/>
</dbReference>
<feature type="domain" description="Protein kinase" evidence="9">
    <location>
        <begin position="217"/>
        <end position="476"/>
    </location>
</feature>
<feature type="repeat" description="WD" evidence="5">
    <location>
        <begin position="1095"/>
        <end position="1136"/>
    </location>
</feature>
<keyword evidence="10" id="KW-0808">Transferase</keyword>
<dbReference type="InterPro" id="IPR019775">
    <property type="entry name" value="WD40_repeat_CS"/>
</dbReference>
<dbReference type="InterPro" id="IPR020472">
    <property type="entry name" value="WD40_PAC1"/>
</dbReference>
<evidence type="ECO:0000256" key="2">
    <source>
        <dbReference type="ARBA" id="ARBA00022737"/>
    </source>
</evidence>
<dbReference type="GO" id="GO:0004674">
    <property type="term" value="F:protein serine/threonine kinase activity"/>
    <property type="evidence" value="ECO:0007669"/>
    <property type="project" value="UniProtKB-EC"/>
</dbReference>
<feature type="repeat" description="WD" evidence="5">
    <location>
        <begin position="906"/>
        <end position="938"/>
    </location>
</feature>
<feature type="repeat" description="WD" evidence="5">
    <location>
        <begin position="1006"/>
        <end position="1038"/>
    </location>
</feature>
<evidence type="ECO:0000313" key="11">
    <source>
        <dbReference type="Proteomes" id="UP000323917"/>
    </source>
</evidence>
<dbReference type="InterPro" id="IPR008271">
    <property type="entry name" value="Ser/Thr_kinase_AS"/>
</dbReference>
<feature type="compositionally biased region" description="Basic and acidic residues" evidence="8">
    <location>
        <begin position="169"/>
        <end position="187"/>
    </location>
</feature>
<feature type="repeat" description="WD" evidence="5">
    <location>
        <begin position="1404"/>
        <end position="1438"/>
    </location>
</feature>
<evidence type="ECO:0000259" key="9">
    <source>
        <dbReference type="PROSITE" id="PS50011"/>
    </source>
</evidence>
<dbReference type="Gene3D" id="3.30.200.20">
    <property type="entry name" value="Phosphorylase Kinase, domain 1"/>
    <property type="match status" value="1"/>
</dbReference>
<feature type="repeat" description="WD" evidence="5">
    <location>
        <begin position="964"/>
        <end position="1005"/>
    </location>
</feature>
<dbReference type="PRINTS" id="PR00320">
    <property type="entry name" value="GPROTEINBRPT"/>
</dbReference>
<dbReference type="InterPro" id="IPR015943">
    <property type="entry name" value="WD40/YVTN_repeat-like_dom_sf"/>
</dbReference>
<dbReference type="PROSITE" id="PS00108">
    <property type="entry name" value="PROTEIN_KINASE_ST"/>
    <property type="match status" value="1"/>
</dbReference>
<feature type="repeat" description="WD" evidence="5">
    <location>
        <begin position="1440"/>
        <end position="1481"/>
    </location>
</feature>
<feature type="coiled-coil region" evidence="7">
    <location>
        <begin position="637"/>
        <end position="673"/>
    </location>
</feature>
<proteinExistence type="predicted"/>
<dbReference type="PROSITE" id="PS50082">
    <property type="entry name" value="WD_REPEATS_2"/>
    <property type="match status" value="19"/>
</dbReference>